<reference evidence="3 5" key="1">
    <citation type="journal article" date="2011" name="Nature">
        <title>The Medicago genome provides insight into the evolution of rhizobial symbioses.</title>
        <authorList>
            <person name="Young N.D."/>
            <person name="Debelle F."/>
            <person name="Oldroyd G.E."/>
            <person name="Geurts R."/>
            <person name="Cannon S.B."/>
            <person name="Udvardi M.K."/>
            <person name="Benedito V.A."/>
            <person name="Mayer K.F."/>
            <person name="Gouzy J."/>
            <person name="Schoof H."/>
            <person name="Van de Peer Y."/>
            <person name="Proost S."/>
            <person name="Cook D.R."/>
            <person name="Meyers B.C."/>
            <person name="Spannagl M."/>
            <person name="Cheung F."/>
            <person name="De Mita S."/>
            <person name="Krishnakumar V."/>
            <person name="Gundlach H."/>
            <person name="Zhou S."/>
            <person name="Mudge J."/>
            <person name="Bharti A.K."/>
            <person name="Murray J.D."/>
            <person name="Naoumkina M.A."/>
            <person name="Rosen B."/>
            <person name="Silverstein K.A."/>
            <person name="Tang H."/>
            <person name="Rombauts S."/>
            <person name="Zhao P.X."/>
            <person name="Zhou P."/>
            <person name="Barbe V."/>
            <person name="Bardou P."/>
            <person name="Bechner M."/>
            <person name="Bellec A."/>
            <person name="Berger A."/>
            <person name="Berges H."/>
            <person name="Bidwell S."/>
            <person name="Bisseling T."/>
            <person name="Choisne N."/>
            <person name="Couloux A."/>
            <person name="Denny R."/>
            <person name="Deshpande S."/>
            <person name="Dai X."/>
            <person name="Doyle J.J."/>
            <person name="Dudez A.M."/>
            <person name="Farmer A.D."/>
            <person name="Fouteau S."/>
            <person name="Franken C."/>
            <person name="Gibelin C."/>
            <person name="Gish J."/>
            <person name="Goldstein S."/>
            <person name="Gonzalez A.J."/>
            <person name="Green P.J."/>
            <person name="Hallab A."/>
            <person name="Hartog M."/>
            <person name="Hua A."/>
            <person name="Humphray S.J."/>
            <person name="Jeong D.H."/>
            <person name="Jing Y."/>
            <person name="Jocker A."/>
            <person name="Kenton S.M."/>
            <person name="Kim D.J."/>
            <person name="Klee K."/>
            <person name="Lai H."/>
            <person name="Lang C."/>
            <person name="Lin S."/>
            <person name="Macmil S.L."/>
            <person name="Magdelenat G."/>
            <person name="Matthews L."/>
            <person name="McCorrison J."/>
            <person name="Monaghan E.L."/>
            <person name="Mun J.H."/>
            <person name="Najar F.Z."/>
            <person name="Nicholson C."/>
            <person name="Noirot C."/>
            <person name="O'Bleness M."/>
            <person name="Paule C.R."/>
            <person name="Poulain J."/>
            <person name="Prion F."/>
            <person name="Qin B."/>
            <person name="Qu C."/>
            <person name="Retzel E.F."/>
            <person name="Riddle C."/>
            <person name="Sallet E."/>
            <person name="Samain S."/>
            <person name="Samson N."/>
            <person name="Sanders I."/>
            <person name="Saurat O."/>
            <person name="Scarpelli C."/>
            <person name="Schiex T."/>
            <person name="Segurens B."/>
            <person name="Severin A.J."/>
            <person name="Sherrier D.J."/>
            <person name="Shi R."/>
            <person name="Sims S."/>
            <person name="Singer S.R."/>
            <person name="Sinharoy S."/>
            <person name="Sterck L."/>
            <person name="Viollet A."/>
            <person name="Wang B.B."/>
            <person name="Wang K."/>
            <person name="Wang M."/>
            <person name="Wang X."/>
            <person name="Warfsmann J."/>
            <person name="Weissenbach J."/>
            <person name="White D.D."/>
            <person name="White J.D."/>
            <person name="Wiley G.B."/>
            <person name="Wincker P."/>
            <person name="Xing Y."/>
            <person name="Yang L."/>
            <person name="Yao Z."/>
            <person name="Ying F."/>
            <person name="Zhai J."/>
            <person name="Zhou L."/>
            <person name="Zuber A."/>
            <person name="Denarie J."/>
            <person name="Dixon R.A."/>
            <person name="May G.D."/>
            <person name="Schwartz D.C."/>
            <person name="Rogers J."/>
            <person name="Quetier F."/>
            <person name="Town C.D."/>
            <person name="Roe B.A."/>
        </authorList>
    </citation>
    <scope>NUCLEOTIDE SEQUENCE [LARGE SCALE GENOMIC DNA]</scope>
    <source>
        <strain evidence="3">A17</strain>
        <strain evidence="4 5">cv. Jemalong A17</strain>
    </source>
</reference>
<dbReference type="PaxDb" id="3880-AES96533"/>
<reference evidence="3 5" key="2">
    <citation type="journal article" date="2014" name="BMC Genomics">
        <title>An improved genome release (version Mt4.0) for the model legume Medicago truncatula.</title>
        <authorList>
            <person name="Tang H."/>
            <person name="Krishnakumar V."/>
            <person name="Bidwell S."/>
            <person name="Rosen B."/>
            <person name="Chan A."/>
            <person name="Zhou S."/>
            <person name="Gentzbittel L."/>
            <person name="Childs K.L."/>
            <person name="Yandell M."/>
            <person name="Gundlach H."/>
            <person name="Mayer K.F."/>
            <person name="Schwartz D.C."/>
            <person name="Town C.D."/>
        </authorList>
    </citation>
    <scope>GENOME REANNOTATION</scope>
    <source>
        <strain evidence="4 5">cv. Jemalong A17</strain>
    </source>
</reference>
<dbReference type="Proteomes" id="UP000002051">
    <property type="component" value="Chromosome 5"/>
</dbReference>
<keyword evidence="5" id="KW-1185">Reference proteome</keyword>
<reference evidence="4" key="3">
    <citation type="submission" date="2015-04" db="UniProtKB">
        <authorList>
            <consortium name="EnsemblPlants"/>
        </authorList>
    </citation>
    <scope>IDENTIFICATION</scope>
    <source>
        <strain evidence="4">cv. Jemalong A17</strain>
    </source>
</reference>
<evidence type="ECO:0000313" key="4">
    <source>
        <dbReference type="EnsemblPlants" id="AES96533"/>
    </source>
</evidence>
<organism evidence="3 5">
    <name type="scientific">Medicago truncatula</name>
    <name type="common">Barrel medic</name>
    <name type="synonym">Medicago tribuloides</name>
    <dbReference type="NCBI Taxonomy" id="3880"/>
    <lineage>
        <taxon>Eukaryota</taxon>
        <taxon>Viridiplantae</taxon>
        <taxon>Streptophyta</taxon>
        <taxon>Embryophyta</taxon>
        <taxon>Tracheophyta</taxon>
        <taxon>Spermatophyta</taxon>
        <taxon>Magnoliopsida</taxon>
        <taxon>eudicotyledons</taxon>
        <taxon>Gunneridae</taxon>
        <taxon>Pentapetalae</taxon>
        <taxon>rosids</taxon>
        <taxon>fabids</taxon>
        <taxon>Fabales</taxon>
        <taxon>Fabaceae</taxon>
        <taxon>Papilionoideae</taxon>
        <taxon>50 kb inversion clade</taxon>
        <taxon>NPAAA clade</taxon>
        <taxon>Hologalegina</taxon>
        <taxon>IRL clade</taxon>
        <taxon>Trifolieae</taxon>
        <taxon>Medicago</taxon>
    </lineage>
</organism>
<evidence type="ECO:0000256" key="1">
    <source>
        <dbReference type="SAM" id="MobiDB-lite"/>
    </source>
</evidence>
<dbReference type="EnsemblPlants" id="AES96533">
    <property type="protein sequence ID" value="AES96533"/>
    <property type="gene ID" value="MTR_5g038240"/>
</dbReference>
<name>G7K9R2_MEDTR</name>
<evidence type="ECO:0000259" key="2">
    <source>
        <dbReference type="Pfam" id="PF14244"/>
    </source>
</evidence>
<dbReference type="EMBL" id="CM001221">
    <property type="protein sequence ID" value="AES96533.2"/>
    <property type="molecule type" value="Genomic_DNA"/>
</dbReference>
<sequence length="94" mass="10578">MSESNSNSDHDVNPTGSKTIKDPSQDPRSLFFLHPSKNSGAVLVSTPLTDHNWSREMKRALSSKNKIRVFLEAFSNSHHAIQAWVEIFAYFKCG</sequence>
<dbReference type="HOGENOM" id="CLU_2389544_0_0_1"/>
<dbReference type="InterPro" id="IPR029472">
    <property type="entry name" value="Copia-like_N"/>
</dbReference>
<accession>G7K9R2</accession>
<dbReference type="AlphaFoldDB" id="G7K9R2"/>
<protein>
    <recommendedName>
        <fullName evidence="2">Retrotransposon Copia-like N-terminal domain-containing protein</fullName>
    </recommendedName>
</protein>
<gene>
    <name evidence="3" type="ordered locus">MTR_5g038240</name>
</gene>
<dbReference type="Pfam" id="PF14244">
    <property type="entry name" value="Retrotran_gag_3"/>
    <property type="match status" value="1"/>
</dbReference>
<feature type="domain" description="Retrotransposon Copia-like N-terminal" evidence="2">
    <location>
        <begin position="34"/>
        <end position="66"/>
    </location>
</feature>
<proteinExistence type="predicted"/>
<evidence type="ECO:0000313" key="5">
    <source>
        <dbReference type="Proteomes" id="UP000002051"/>
    </source>
</evidence>
<feature type="region of interest" description="Disordered" evidence="1">
    <location>
        <begin position="1"/>
        <end position="28"/>
    </location>
</feature>
<accession>A0A0C3XHP8</accession>
<evidence type="ECO:0000313" key="3">
    <source>
        <dbReference type="EMBL" id="AES96533.2"/>
    </source>
</evidence>